<dbReference type="InterPro" id="IPR000262">
    <property type="entry name" value="FMN-dep_DH"/>
</dbReference>
<protein>
    <submittedName>
        <fullName evidence="7">L-lactate dehydrogenase LldA</fullName>
    </submittedName>
</protein>
<feature type="domain" description="FMN hydroxy acid dehydrogenase" evidence="6">
    <location>
        <begin position="1"/>
        <end position="373"/>
    </location>
</feature>
<keyword evidence="3" id="KW-0288">FMN</keyword>
<dbReference type="EMBL" id="BAAALG010000001">
    <property type="protein sequence ID" value="GAA1090537.1"/>
    <property type="molecule type" value="Genomic_DNA"/>
</dbReference>
<dbReference type="InterPro" id="IPR037396">
    <property type="entry name" value="FMN_HAD"/>
</dbReference>
<dbReference type="InterPro" id="IPR008259">
    <property type="entry name" value="FMN_hydac_DH_AS"/>
</dbReference>
<keyword evidence="8" id="KW-1185">Reference proteome</keyword>
<keyword evidence="4" id="KW-0560">Oxidoreductase</keyword>
<evidence type="ECO:0000256" key="2">
    <source>
        <dbReference type="ARBA" id="ARBA00022630"/>
    </source>
</evidence>
<dbReference type="Pfam" id="PF01070">
    <property type="entry name" value="FMN_dh"/>
    <property type="match status" value="1"/>
</dbReference>
<evidence type="ECO:0000256" key="5">
    <source>
        <dbReference type="ARBA" id="ARBA00024042"/>
    </source>
</evidence>
<comment type="similarity">
    <text evidence="5">Belongs to the FMN-dependent alpha-hydroxy acid dehydrogenase family.</text>
</comment>
<name>A0ABN1TM20_9ACTN</name>
<dbReference type="CDD" id="cd02809">
    <property type="entry name" value="alpha_hydroxyacid_oxid_FMN"/>
    <property type="match status" value="1"/>
</dbReference>
<sequence length="390" mass="40897">MPHAREWAQRRLPRPVFDVVEGAAEREVTERRNRSAFEALTWQQPVGVQVGAVDTGTELLGQRLSAPLLTAPCGLAGAVHPDAEPGVFAAAAATGVGAVLSTTATRSLEQVAARGGHRDGWFQCYFLGGRSGAEQLLERAAGAGYRTLVLTLDTPVPGIRYRDAGHGLTLPMAYRVPTMARLAPQVLTRPHWLAGVARRPSTLGMGNGLHGVAGGGLDRLFAEVPTWADLAWARERWSGPIVVKGLTRVEDARRALAEGADAIAVSNHGGRQLDGQPATIAALPAIVDAVAGDVPVLLDGGVRSGADIARAIALGASAVMVGRAYLYGLAIAGEAGVRRVLELLIHELTQTMRLLGIADLDALRQVELNVTSASSFAAKASAEVTLRGVR</sequence>
<organism evidence="7 8">
    <name type="scientific">Nocardioides dubius</name>
    <dbReference type="NCBI Taxonomy" id="317019"/>
    <lineage>
        <taxon>Bacteria</taxon>
        <taxon>Bacillati</taxon>
        <taxon>Actinomycetota</taxon>
        <taxon>Actinomycetes</taxon>
        <taxon>Propionibacteriales</taxon>
        <taxon>Nocardioidaceae</taxon>
        <taxon>Nocardioides</taxon>
    </lineage>
</organism>
<evidence type="ECO:0000313" key="7">
    <source>
        <dbReference type="EMBL" id="GAA1090537.1"/>
    </source>
</evidence>
<dbReference type="Gene3D" id="3.20.20.70">
    <property type="entry name" value="Aldolase class I"/>
    <property type="match status" value="1"/>
</dbReference>
<evidence type="ECO:0000256" key="3">
    <source>
        <dbReference type="ARBA" id="ARBA00022643"/>
    </source>
</evidence>
<dbReference type="Proteomes" id="UP001501581">
    <property type="component" value="Unassembled WGS sequence"/>
</dbReference>
<gene>
    <name evidence="7" type="primary">lldA</name>
    <name evidence="7" type="ORF">GCM10009668_01410</name>
</gene>
<dbReference type="PROSITE" id="PS00557">
    <property type="entry name" value="FMN_HYDROXY_ACID_DH_1"/>
    <property type="match status" value="1"/>
</dbReference>
<dbReference type="InterPro" id="IPR012133">
    <property type="entry name" value="Alpha-hydoxy_acid_DH_FMN"/>
</dbReference>
<reference evidence="7 8" key="1">
    <citation type="journal article" date="2019" name="Int. J. Syst. Evol. Microbiol.">
        <title>The Global Catalogue of Microorganisms (GCM) 10K type strain sequencing project: providing services to taxonomists for standard genome sequencing and annotation.</title>
        <authorList>
            <consortium name="The Broad Institute Genomics Platform"/>
            <consortium name="The Broad Institute Genome Sequencing Center for Infectious Disease"/>
            <person name="Wu L."/>
            <person name="Ma J."/>
        </authorList>
    </citation>
    <scope>NUCLEOTIDE SEQUENCE [LARGE SCALE GENOMIC DNA]</scope>
    <source>
        <strain evidence="7 8">JCM 13008</strain>
    </source>
</reference>
<evidence type="ECO:0000256" key="1">
    <source>
        <dbReference type="ARBA" id="ARBA00001917"/>
    </source>
</evidence>
<comment type="caution">
    <text evidence="7">The sequence shown here is derived from an EMBL/GenBank/DDBJ whole genome shotgun (WGS) entry which is preliminary data.</text>
</comment>
<evidence type="ECO:0000313" key="8">
    <source>
        <dbReference type="Proteomes" id="UP001501581"/>
    </source>
</evidence>
<evidence type="ECO:0000256" key="4">
    <source>
        <dbReference type="ARBA" id="ARBA00023002"/>
    </source>
</evidence>
<dbReference type="SUPFAM" id="SSF51395">
    <property type="entry name" value="FMN-linked oxidoreductases"/>
    <property type="match status" value="1"/>
</dbReference>
<keyword evidence="2" id="KW-0285">Flavoprotein</keyword>
<dbReference type="RefSeq" id="WP_343990221.1">
    <property type="nucleotide sequence ID" value="NZ_BAAALG010000001.1"/>
</dbReference>
<evidence type="ECO:0000259" key="6">
    <source>
        <dbReference type="PROSITE" id="PS51349"/>
    </source>
</evidence>
<accession>A0ABN1TM20</accession>
<proteinExistence type="inferred from homology"/>
<comment type="cofactor">
    <cofactor evidence="1">
        <name>FMN</name>
        <dbReference type="ChEBI" id="CHEBI:58210"/>
    </cofactor>
</comment>
<dbReference type="InterPro" id="IPR013785">
    <property type="entry name" value="Aldolase_TIM"/>
</dbReference>
<dbReference type="PANTHER" id="PTHR10578:SF107">
    <property type="entry name" value="2-HYDROXYACID OXIDASE 1"/>
    <property type="match status" value="1"/>
</dbReference>
<dbReference type="PROSITE" id="PS51349">
    <property type="entry name" value="FMN_HYDROXY_ACID_DH_2"/>
    <property type="match status" value="1"/>
</dbReference>
<dbReference type="PIRSF" id="PIRSF000138">
    <property type="entry name" value="Al-hdrx_acd_dh"/>
    <property type="match status" value="1"/>
</dbReference>
<dbReference type="PANTHER" id="PTHR10578">
    <property type="entry name" value="S -2-HYDROXY-ACID OXIDASE-RELATED"/>
    <property type="match status" value="1"/>
</dbReference>